<dbReference type="Gene3D" id="1.25.40.10">
    <property type="entry name" value="Tetratricopeptide repeat domain"/>
    <property type="match status" value="1"/>
</dbReference>
<feature type="region of interest" description="Disordered" evidence="3">
    <location>
        <begin position="786"/>
        <end position="813"/>
    </location>
</feature>
<dbReference type="InterPro" id="IPR020012">
    <property type="entry name" value="LysM_FimV"/>
</dbReference>
<feature type="compositionally biased region" description="Low complexity" evidence="3">
    <location>
        <begin position="286"/>
        <end position="312"/>
    </location>
</feature>
<organism evidence="6 7">
    <name type="scientific">Zhongshania borealis</name>
    <dbReference type="NCBI Taxonomy" id="889488"/>
    <lineage>
        <taxon>Bacteria</taxon>
        <taxon>Pseudomonadati</taxon>
        <taxon>Pseudomonadota</taxon>
        <taxon>Gammaproteobacteria</taxon>
        <taxon>Cellvibrionales</taxon>
        <taxon>Spongiibacteraceae</taxon>
        <taxon>Zhongshania</taxon>
    </lineage>
</organism>
<evidence type="ECO:0000256" key="3">
    <source>
        <dbReference type="SAM" id="MobiDB-lite"/>
    </source>
</evidence>
<evidence type="ECO:0000313" key="7">
    <source>
        <dbReference type="Proteomes" id="UP001500392"/>
    </source>
</evidence>
<gene>
    <name evidence="6" type="primary">fimV</name>
    <name evidence="6" type="ORF">GCM10022414_03470</name>
</gene>
<accession>A0ABP7W9A9</accession>
<proteinExistence type="predicted"/>
<dbReference type="NCBIfam" id="TIGR03505">
    <property type="entry name" value="FimV_core"/>
    <property type="match status" value="1"/>
</dbReference>
<feature type="compositionally biased region" description="Acidic residues" evidence="3">
    <location>
        <begin position="879"/>
        <end position="905"/>
    </location>
</feature>
<sequence length="1133" mass="119795">MVRKRLAAAILVSGALHSGFASALGLGELTLRSALNQPFRAEILVRDVGELDVEEIKIALADDTAFENAGVERSQFLSSLEFQVELLGGGNGKIIVTTTKTVQEPYLDFIVEVRWPSGKINREYTVLLDLPVFSPASSAPTVNVARSVPQSTPVVKSPVPKAMPAREPGGSIGVANRTAPQVRDAADQQSLPKAADPTEYRVQHHDTMWKIAEKLRPSSYVTTQQTMIALLKMNPKAFVAGNVNRIKSGYVLRIPSESEVNQFNHDEAVDEIREQDREWRGGNARPVSSAKKSPVAKPSEAKSAASAVASAPQLDATDKSAKESIAPEEQAVKFSVGSAGSDTTASNDVDALRQKVREERENLEKFALENGEMQARVVEMEKQIRTLQNLITLKNSQLAALQTGLASGANDSGESLDAEPSASEGVSAKDEQVAMAPVGDGSSASSIASAPAVLAEKADAAAAKDTKVEPAVKPTSPASNASLAATAQAWLSNGFVKFIGLGVAVLALLILVLRRRRNEVDNDADLAAFEASLAGGAAAAETDVFSAERDSLDFDIGNTEATELSDSADEDSEPSFNADDFDFDKFDSSAEPAEETAMDEGEITVSAVEAESVQPQTGDIVAEADIYVAYGRYDQAASLLKTAIAQDPENADLHVKLADIYLDTRDRDNFSAAFAELQSLGDADAVARVKESMSAIEGVSDWLDDGVDAELGEKLLPADDSTAEAVEADLDFELDEDLDFELGETDSNETLANAAAVEAAPGSVSDFEDLDIDFDLADPAAASTVSALGSDDVQDTEDAAATPNDESIRDADADADADTLASLDVDLADLDFDFEPESEAKPKPEQESVPSTIQEDDSAALDFSFGEPALGEEMPAEVAADENEITTGDDEEFDFSEFDEPEEIDASSANGSEPDSLAPGAADVSLDLASADEDLDLDLSAFEELSADDDELLSAASDLSFDEEDLDLGKAEDDVTVNLGAVAGSESADEDLDLNLDDFDTPLRPAALDSASNVNELGADLASDDEFFVDAGDGDNTADSVEGSGTESALNSTETGGIDVEDLSFDEFDVGDDDEEFDNLLDTESVATKLDLARAYVDMGDSEGAREMLEEVLVEGDTQQQSDAQALLDSIGK</sequence>
<feature type="domain" description="FimV N-terminal" evidence="5">
    <location>
        <begin position="24"/>
        <end position="131"/>
    </location>
</feature>
<dbReference type="EMBL" id="BAABDM010000001">
    <property type="protein sequence ID" value="GAA4084070.1"/>
    <property type="molecule type" value="Genomic_DNA"/>
</dbReference>
<feature type="coiled-coil region" evidence="2">
    <location>
        <begin position="349"/>
        <end position="390"/>
    </location>
</feature>
<keyword evidence="2" id="KW-0175">Coiled coil</keyword>
<feature type="compositionally biased region" description="Polar residues" evidence="3">
    <location>
        <begin position="1037"/>
        <end position="1055"/>
    </location>
</feature>
<name>A0ABP7W9A9_9GAMM</name>
<evidence type="ECO:0000256" key="2">
    <source>
        <dbReference type="SAM" id="Coils"/>
    </source>
</evidence>
<dbReference type="InterPro" id="IPR036779">
    <property type="entry name" value="LysM_dom_sf"/>
</dbReference>
<keyword evidence="7" id="KW-1185">Reference proteome</keyword>
<dbReference type="SUPFAM" id="SSF48452">
    <property type="entry name" value="TPR-like"/>
    <property type="match status" value="1"/>
</dbReference>
<dbReference type="Gene3D" id="1.20.58.2200">
    <property type="match status" value="1"/>
</dbReference>
<dbReference type="InterPro" id="IPR057840">
    <property type="entry name" value="FimV_N"/>
</dbReference>
<feature type="signal peptide" evidence="4">
    <location>
        <begin position="1"/>
        <end position="23"/>
    </location>
</feature>
<feature type="region of interest" description="Disordered" evidence="3">
    <location>
        <begin position="834"/>
        <end position="925"/>
    </location>
</feature>
<dbReference type="CDD" id="cd00118">
    <property type="entry name" value="LysM"/>
    <property type="match status" value="1"/>
</dbReference>
<dbReference type="InterPro" id="IPR020011">
    <property type="entry name" value="FimV_C"/>
</dbReference>
<keyword evidence="1" id="KW-0802">TPR repeat</keyword>
<dbReference type="Pfam" id="PF14559">
    <property type="entry name" value="TPR_19"/>
    <property type="match status" value="1"/>
</dbReference>
<evidence type="ECO:0000256" key="1">
    <source>
        <dbReference type="PROSITE-ProRule" id="PRU00339"/>
    </source>
</evidence>
<dbReference type="RefSeq" id="WP_344932020.1">
    <property type="nucleotide sequence ID" value="NZ_BAABDM010000001.1"/>
</dbReference>
<protein>
    <submittedName>
        <fullName evidence="6">Motility hub landmark protein FimV</fullName>
    </submittedName>
</protein>
<keyword evidence="4" id="KW-0732">Signal</keyword>
<evidence type="ECO:0000313" key="6">
    <source>
        <dbReference type="EMBL" id="GAA4084070.1"/>
    </source>
</evidence>
<feature type="region of interest" description="Disordered" evidence="3">
    <location>
        <begin position="153"/>
        <end position="175"/>
    </location>
</feature>
<feature type="repeat" description="TPR" evidence="1">
    <location>
        <begin position="617"/>
        <end position="650"/>
    </location>
</feature>
<dbReference type="InterPro" id="IPR038440">
    <property type="entry name" value="FimV_C_sf"/>
</dbReference>
<reference evidence="7" key="1">
    <citation type="journal article" date="2019" name="Int. J. Syst. Evol. Microbiol.">
        <title>The Global Catalogue of Microorganisms (GCM) 10K type strain sequencing project: providing services to taxonomists for standard genome sequencing and annotation.</title>
        <authorList>
            <consortium name="The Broad Institute Genomics Platform"/>
            <consortium name="The Broad Institute Genome Sequencing Center for Infectious Disease"/>
            <person name="Wu L."/>
            <person name="Ma J."/>
        </authorList>
    </citation>
    <scope>NUCLEOTIDE SEQUENCE [LARGE SCALE GENOMIC DNA]</scope>
    <source>
        <strain evidence="7">JCM 17304</strain>
    </source>
</reference>
<dbReference type="InterPro" id="IPR011990">
    <property type="entry name" value="TPR-like_helical_dom_sf"/>
</dbReference>
<comment type="caution">
    <text evidence="6">The sequence shown here is derived from an EMBL/GenBank/DDBJ whole genome shotgun (WGS) entry which is preliminary data.</text>
</comment>
<dbReference type="Pfam" id="PF25800">
    <property type="entry name" value="FimV_N"/>
    <property type="match status" value="1"/>
</dbReference>
<evidence type="ECO:0000256" key="4">
    <source>
        <dbReference type="SAM" id="SignalP"/>
    </source>
</evidence>
<feature type="region of interest" description="Disordered" evidence="3">
    <location>
        <begin position="1028"/>
        <end position="1058"/>
    </location>
</feature>
<dbReference type="PROSITE" id="PS50005">
    <property type="entry name" value="TPR"/>
    <property type="match status" value="1"/>
</dbReference>
<feature type="chain" id="PRO_5045195696" evidence="4">
    <location>
        <begin position="24"/>
        <end position="1133"/>
    </location>
</feature>
<feature type="region of interest" description="Disordered" evidence="3">
    <location>
        <begin position="274"/>
        <end position="349"/>
    </location>
</feature>
<feature type="region of interest" description="Disordered" evidence="3">
    <location>
        <begin position="407"/>
        <end position="431"/>
    </location>
</feature>
<dbReference type="NCBIfam" id="TIGR03504">
    <property type="entry name" value="FimV_Cterm"/>
    <property type="match status" value="1"/>
</dbReference>
<dbReference type="InterPro" id="IPR019734">
    <property type="entry name" value="TPR_rpt"/>
</dbReference>
<feature type="compositionally biased region" description="Polar residues" evidence="3">
    <location>
        <begin position="338"/>
        <end position="347"/>
    </location>
</feature>
<dbReference type="InterPro" id="IPR018392">
    <property type="entry name" value="LysM"/>
</dbReference>
<dbReference type="Proteomes" id="UP001500392">
    <property type="component" value="Unassembled WGS sequence"/>
</dbReference>
<dbReference type="Gene3D" id="3.10.350.10">
    <property type="entry name" value="LysM domain"/>
    <property type="match status" value="1"/>
</dbReference>
<evidence type="ECO:0000259" key="5">
    <source>
        <dbReference type="Pfam" id="PF25800"/>
    </source>
</evidence>